<dbReference type="EMBL" id="PHFD01000225">
    <property type="protein sequence ID" value="PKH46308.1"/>
    <property type="molecule type" value="Genomic_DNA"/>
</dbReference>
<reference evidence="1 2" key="1">
    <citation type="journal article" date="2017" name="FEMS Microbiol. Ecol.">
        <title>Reconstructed genomes of novel Dehalococcoides mccartyi strains from 1,2,3,4-tetrachlorodibenzo-p-dioxin-dechlorinating enrichment cultures reveal divergent reductive dehalogenase gene profiles.</title>
        <authorList>
            <person name="Dam H.T."/>
            <person name="Vollmers J."/>
            <person name="Kaster A.K."/>
            <person name="Haggblom M.M."/>
        </authorList>
    </citation>
    <scope>NUCLEOTIDE SEQUENCE [LARGE SCALE GENOMIC DNA]</scope>
    <source>
        <strain evidence="1 2">H1-3-2.001</strain>
    </source>
</reference>
<dbReference type="AlphaFoldDB" id="A0A2J1DVZ2"/>
<evidence type="ECO:0000313" key="2">
    <source>
        <dbReference type="Proteomes" id="UP000233649"/>
    </source>
</evidence>
<protein>
    <submittedName>
        <fullName evidence="1">Uncharacterized protein</fullName>
    </submittedName>
</protein>
<accession>A0A2J1DVZ2</accession>
<name>A0A2J1DVZ2_9CHLR</name>
<feature type="non-terminal residue" evidence="1">
    <location>
        <position position="1"/>
    </location>
</feature>
<gene>
    <name evidence="1" type="ORF">CVH13_01154</name>
</gene>
<comment type="caution">
    <text evidence="1">The sequence shown here is derived from an EMBL/GenBank/DDBJ whole genome shotgun (WGS) entry which is preliminary data.</text>
</comment>
<sequence length="40" mass="4574">LIDSFNPTDAGELGAREMALKLRKESYRQEAERNGYSDIE</sequence>
<organism evidence="1 2">
    <name type="scientific">Dehalococcoides mccartyi</name>
    <dbReference type="NCBI Taxonomy" id="61435"/>
    <lineage>
        <taxon>Bacteria</taxon>
        <taxon>Bacillati</taxon>
        <taxon>Chloroflexota</taxon>
        <taxon>Dehalococcoidia</taxon>
        <taxon>Dehalococcoidales</taxon>
        <taxon>Dehalococcoidaceae</taxon>
        <taxon>Dehalococcoides</taxon>
    </lineage>
</organism>
<evidence type="ECO:0000313" key="1">
    <source>
        <dbReference type="EMBL" id="PKH46308.1"/>
    </source>
</evidence>
<proteinExistence type="predicted"/>
<dbReference type="Proteomes" id="UP000233649">
    <property type="component" value="Unassembled WGS sequence"/>
</dbReference>